<proteinExistence type="predicted"/>
<feature type="compositionally biased region" description="Basic residues" evidence="1">
    <location>
        <begin position="69"/>
        <end position="78"/>
    </location>
</feature>
<dbReference type="EMBL" id="NMUH01002135">
    <property type="protein sequence ID" value="MQL98068.1"/>
    <property type="molecule type" value="Genomic_DNA"/>
</dbReference>
<sequence>MQTHARRRAWRAAWTRGFGRAGGRRRAVRARGERPGGAARGRARAGVLGRFSFAARERNRGREEEEERKKKRRKKKRGGGGLRAEERGRENCLRVRPRMILTLKRTGMTKSEVKSTMAS</sequence>
<evidence type="ECO:0000313" key="3">
    <source>
        <dbReference type="Proteomes" id="UP000652761"/>
    </source>
</evidence>
<evidence type="ECO:0000313" key="2">
    <source>
        <dbReference type="EMBL" id="MQL98068.1"/>
    </source>
</evidence>
<keyword evidence="3" id="KW-1185">Reference proteome</keyword>
<accession>A0A843VN91</accession>
<protein>
    <submittedName>
        <fullName evidence="2">Uncharacterized protein</fullName>
    </submittedName>
</protein>
<comment type="caution">
    <text evidence="2">The sequence shown here is derived from an EMBL/GenBank/DDBJ whole genome shotgun (WGS) entry which is preliminary data.</text>
</comment>
<name>A0A843VN91_COLES</name>
<feature type="region of interest" description="Disordered" evidence="1">
    <location>
        <begin position="21"/>
        <end position="91"/>
    </location>
</feature>
<gene>
    <name evidence="2" type="ORF">Taro_030772</name>
</gene>
<dbReference type="AlphaFoldDB" id="A0A843VN91"/>
<evidence type="ECO:0000256" key="1">
    <source>
        <dbReference type="SAM" id="MobiDB-lite"/>
    </source>
</evidence>
<dbReference type="Proteomes" id="UP000652761">
    <property type="component" value="Unassembled WGS sequence"/>
</dbReference>
<organism evidence="2 3">
    <name type="scientific">Colocasia esculenta</name>
    <name type="common">Wild taro</name>
    <name type="synonym">Arum esculentum</name>
    <dbReference type="NCBI Taxonomy" id="4460"/>
    <lineage>
        <taxon>Eukaryota</taxon>
        <taxon>Viridiplantae</taxon>
        <taxon>Streptophyta</taxon>
        <taxon>Embryophyta</taxon>
        <taxon>Tracheophyta</taxon>
        <taxon>Spermatophyta</taxon>
        <taxon>Magnoliopsida</taxon>
        <taxon>Liliopsida</taxon>
        <taxon>Araceae</taxon>
        <taxon>Aroideae</taxon>
        <taxon>Colocasieae</taxon>
        <taxon>Colocasia</taxon>
    </lineage>
</organism>
<reference evidence="2" key="1">
    <citation type="submission" date="2017-07" db="EMBL/GenBank/DDBJ databases">
        <title>Taro Niue Genome Assembly and Annotation.</title>
        <authorList>
            <person name="Atibalentja N."/>
            <person name="Keating K."/>
            <person name="Fields C.J."/>
        </authorList>
    </citation>
    <scope>NUCLEOTIDE SEQUENCE</scope>
    <source>
        <strain evidence="2">Niue_2</strain>
        <tissue evidence="2">Leaf</tissue>
    </source>
</reference>